<keyword evidence="3" id="KW-1185">Reference proteome</keyword>
<protein>
    <submittedName>
        <fullName evidence="2">Uncharacterized protein</fullName>
    </submittedName>
</protein>
<keyword evidence="1" id="KW-1133">Transmembrane helix</keyword>
<reference evidence="2 3" key="1">
    <citation type="submission" date="2018-10" db="EMBL/GenBank/DDBJ databases">
        <title>Co-occurring genomic capacity for anaerobic methane metabolism and dissimilatory sulfite reduction discovered in the Korarchaeota.</title>
        <authorList>
            <person name="Mckay L.J."/>
            <person name="Dlakic M."/>
            <person name="Fields M.W."/>
            <person name="Delmont T.O."/>
            <person name="Eren A.M."/>
            <person name="Jay Z.J."/>
            <person name="Klingelsmith K.B."/>
            <person name="Rusch D.B."/>
            <person name="Inskeep W.P."/>
        </authorList>
    </citation>
    <scope>NUCLEOTIDE SEQUENCE [LARGE SCALE GENOMIC DNA]</scope>
    <source>
        <strain evidence="2 3">MDKW</strain>
    </source>
</reference>
<dbReference type="AlphaFoldDB" id="A0A3R9PLV4"/>
<dbReference type="EMBL" id="RCOS01000048">
    <property type="protein sequence ID" value="RSN76942.1"/>
    <property type="molecule type" value="Genomic_DNA"/>
</dbReference>
<dbReference type="Proteomes" id="UP000277582">
    <property type="component" value="Unassembled WGS sequence"/>
</dbReference>
<accession>A0A3R9PLV4</accession>
<name>A0A3R9PLV4_9CREN</name>
<sequence length="282" mass="30849">IGNGTLTVVNVHSLIDKKLPLDEFIGLSNIFPKEEVRYVYRGSSAAFAGAKIQGKAVLSSDSVVSGVISLPRPPTVVIRNITVSLPGIPVNVFLNGQRINATNVSAIRIKKIERISLEASTATIMKEGDGFSQKFSVEGAIWIKFPGYSEILLEPQNRSFNGSDIALNFVAPSGFVVQLLQPKVSASGNITFSSFYSFDRNLPLFMSSNGTDLSLEGNIDFEIIASDNYKLIRITGLRAEGRKLNLVDDRIMLPYILFWIIAVAPLLLFSILIREAGREDVP</sequence>
<keyword evidence="1" id="KW-0812">Transmembrane</keyword>
<organism evidence="2 3">
    <name type="scientific">Candidatus Methanodesulfokora washburnensis</name>
    <dbReference type="NCBI Taxonomy" id="2478471"/>
    <lineage>
        <taxon>Archaea</taxon>
        <taxon>Thermoproteota</taxon>
        <taxon>Candidatus Korarchaeia</taxon>
        <taxon>Candidatus Korarchaeia incertae sedis</taxon>
        <taxon>Candidatus Methanodesulfokora</taxon>
    </lineage>
</organism>
<feature type="non-terminal residue" evidence="2">
    <location>
        <position position="1"/>
    </location>
</feature>
<feature type="transmembrane region" description="Helical" evidence="1">
    <location>
        <begin position="252"/>
        <end position="273"/>
    </location>
</feature>
<gene>
    <name evidence="2" type="ORF">D6D85_03190</name>
</gene>
<evidence type="ECO:0000313" key="2">
    <source>
        <dbReference type="EMBL" id="RSN76942.1"/>
    </source>
</evidence>
<comment type="caution">
    <text evidence="2">The sequence shown here is derived from an EMBL/GenBank/DDBJ whole genome shotgun (WGS) entry which is preliminary data.</text>
</comment>
<evidence type="ECO:0000256" key="1">
    <source>
        <dbReference type="SAM" id="Phobius"/>
    </source>
</evidence>
<proteinExistence type="predicted"/>
<keyword evidence="1" id="KW-0472">Membrane</keyword>
<dbReference type="RefSeq" id="WP_161969658.1">
    <property type="nucleotide sequence ID" value="NZ_RCOS01000048.1"/>
</dbReference>
<evidence type="ECO:0000313" key="3">
    <source>
        <dbReference type="Proteomes" id="UP000277582"/>
    </source>
</evidence>